<evidence type="ECO:0000256" key="1">
    <source>
        <dbReference type="SAM" id="MobiDB-lite"/>
    </source>
</evidence>
<dbReference type="EMBL" id="SPUK01000006">
    <property type="protein sequence ID" value="TQV96262.1"/>
    <property type="molecule type" value="Genomic_DNA"/>
</dbReference>
<dbReference type="AlphaFoldDB" id="A0A545V3H7"/>
<evidence type="ECO:0000313" key="3">
    <source>
        <dbReference type="Proteomes" id="UP000315783"/>
    </source>
</evidence>
<protein>
    <submittedName>
        <fullName evidence="2">Uncharacterized protein</fullName>
    </submittedName>
</protein>
<sequence length="75" mass="8556">MSFFSSHYLKKPLSRDAGSASRARRAGKEAKAQHVSTCSSTLSLQRLSAAMMCKLWTWLIYFRHRLKDNPVREGP</sequence>
<proteinExistence type="predicted"/>
<gene>
    <name evidence="2" type="ORF">IF1G_04845</name>
</gene>
<accession>A0A545V3H7</accession>
<reference evidence="2 3" key="1">
    <citation type="journal article" date="2019" name="Appl. Microbiol. Biotechnol.">
        <title>Genome sequence of Isaria javanica and comparative genome analysis insights into family S53 peptidase evolution in fungal entomopathogens.</title>
        <authorList>
            <person name="Lin R."/>
            <person name="Zhang X."/>
            <person name="Xin B."/>
            <person name="Zou M."/>
            <person name="Gao Y."/>
            <person name="Qin F."/>
            <person name="Hu Q."/>
            <person name="Xie B."/>
            <person name="Cheng X."/>
        </authorList>
    </citation>
    <scope>NUCLEOTIDE SEQUENCE [LARGE SCALE GENOMIC DNA]</scope>
    <source>
        <strain evidence="2 3">IJ1G</strain>
    </source>
</reference>
<name>A0A545V3H7_9HYPO</name>
<comment type="caution">
    <text evidence="2">The sequence shown here is derived from an EMBL/GenBank/DDBJ whole genome shotgun (WGS) entry which is preliminary data.</text>
</comment>
<feature type="region of interest" description="Disordered" evidence="1">
    <location>
        <begin position="13"/>
        <end position="32"/>
    </location>
</feature>
<dbReference type="Proteomes" id="UP000315783">
    <property type="component" value="Unassembled WGS sequence"/>
</dbReference>
<evidence type="ECO:0000313" key="2">
    <source>
        <dbReference type="EMBL" id="TQV96262.1"/>
    </source>
</evidence>
<keyword evidence="3" id="KW-1185">Reference proteome</keyword>
<organism evidence="2 3">
    <name type="scientific">Cordyceps javanica</name>
    <dbReference type="NCBI Taxonomy" id="43265"/>
    <lineage>
        <taxon>Eukaryota</taxon>
        <taxon>Fungi</taxon>
        <taxon>Dikarya</taxon>
        <taxon>Ascomycota</taxon>
        <taxon>Pezizomycotina</taxon>
        <taxon>Sordariomycetes</taxon>
        <taxon>Hypocreomycetidae</taxon>
        <taxon>Hypocreales</taxon>
        <taxon>Cordycipitaceae</taxon>
        <taxon>Cordyceps</taxon>
    </lineage>
</organism>